<dbReference type="AlphaFoldDB" id="A0AAE0KUX9"/>
<organism evidence="2 3">
    <name type="scientific">Cymbomonas tetramitiformis</name>
    <dbReference type="NCBI Taxonomy" id="36881"/>
    <lineage>
        <taxon>Eukaryota</taxon>
        <taxon>Viridiplantae</taxon>
        <taxon>Chlorophyta</taxon>
        <taxon>Pyramimonadophyceae</taxon>
        <taxon>Pyramimonadales</taxon>
        <taxon>Pyramimonadaceae</taxon>
        <taxon>Cymbomonas</taxon>
    </lineage>
</organism>
<feature type="region of interest" description="Disordered" evidence="1">
    <location>
        <begin position="76"/>
        <end position="116"/>
    </location>
</feature>
<feature type="compositionally biased region" description="Basic and acidic residues" evidence="1">
    <location>
        <begin position="135"/>
        <end position="145"/>
    </location>
</feature>
<name>A0AAE0KUX9_9CHLO</name>
<dbReference type="Proteomes" id="UP001190700">
    <property type="component" value="Unassembled WGS sequence"/>
</dbReference>
<comment type="caution">
    <text evidence="2">The sequence shown here is derived from an EMBL/GenBank/DDBJ whole genome shotgun (WGS) entry which is preliminary data.</text>
</comment>
<evidence type="ECO:0000313" key="3">
    <source>
        <dbReference type="Proteomes" id="UP001190700"/>
    </source>
</evidence>
<gene>
    <name evidence="2" type="ORF">CYMTET_29456</name>
</gene>
<protein>
    <submittedName>
        <fullName evidence="2">Uncharacterized protein</fullName>
    </submittedName>
</protein>
<evidence type="ECO:0000313" key="2">
    <source>
        <dbReference type="EMBL" id="KAK3261647.1"/>
    </source>
</evidence>
<evidence type="ECO:0000256" key="1">
    <source>
        <dbReference type="SAM" id="MobiDB-lite"/>
    </source>
</evidence>
<keyword evidence="3" id="KW-1185">Reference proteome</keyword>
<accession>A0AAE0KUX9</accession>
<feature type="region of interest" description="Disordered" evidence="1">
    <location>
        <begin position="131"/>
        <end position="155"/>
    </location>
</feature>
<feature type="region of interest" description="Disordered" evidence="1">
    <location>
        <begin position="233"/>
        <end position="265"/>
    </location>
</feature>
<dbReference type="EMBL" id="LGRX02016763">
    <property type="protein sequence ID" value="KAK3261647.1"/>
    <property type="molecule type" value="Genomic_DNA"/>
</dbReference>
<reference evidence="2 3" key="1">
    <citation type="journal article" date="2015" name="Genome Biol. Evol.">
        <title>Comparative Genomics of a Bacterivorous Green Alga Reveals Evolutionary Causalities and Consequences of Phago-Mixotrophic Mode of Nutrition.</title>
        <authorList>
            <person name="Burns J.A."/>
            <person name="Paasch A."/>
            <person name="Narechania A."/>
            <person name="Kim E."/>
        </authorList>
    </citation>
    <scope>NUCLEOTIDE SEQUENCE [LARGE SCALE GENOMIC DNA]</scope>
    <source>
        <strain evidence="2 3">PLY_AMNH</strain>
    </source>
</reference>
<proteinExistence type="predicted"/>
<sequence length="360" mass="40102">MQGVMKHAACEDYVDLCRALNLTESKLVRNFLAEYSSRNWNQVLKLTLLFGVHCLRARHPSRSVSLDELRLLVKDPQPSLEPGQESLRLPQTEPPHIKQKPSSQWRTGVRTEARVEDEDGARYPQWWWSQSEEEASVRNPDEQPQAKHGHRPWSFAHDDDLHAAENRVPNCRPPAAPMHSFLPAQNSERMVPGCSREAEAHRTDEESMCDSPSWGLQQLPADVLCATRSAAPDVPKSSRISETRKNATSNCSDERGGRAARRPRGSLAHVRQSESIYRAQMKAAKQAARRPHWTFATLATGSDRHSAVVESNRTVAAAAAARATPPPSIDGIVSSFMKNPWMTGFTETGSILEHIQAACA</sequence>